<dbReference type="Pfam" id="PF24906">
    <property type="entry name" value="Zf_WRKY19"/>
    <property type="match status" value="1"/>
</dbReference>
<evidence type="ECO:0000256" key="1">
    <source>
        <dbReference type="SAM" id="MobiDB-lite"/>
    </source>
</evidence>
<dbReference type="AlphaFoldDB" id="A0A833T0L0"/>
<dbReference type="PANTHER" id="PTHR31827:SF1">
    <property type="entry name" value="EMB|CAB89363.1"/>
    <property type="match status" value="1"/>
</dbReference>
<keyword evidence="5" id="KW-1185">Reference proteome</keyword>
<sequence length="569" mass="63179">MLDVTAVGSNLTPEQQEETLSDLAYLLDEFGSTRAVRVKLSEQQREIQRLGGRLLNGRGVEEDEKNSTNEEIAVKKNQGGPNDVDEIMADVDFFLRVYGSTHAVRQELCTQKQRLADLRSAIRFFQKLQDGPATTENFCSTKTGKSDEMKVNCTTSATLVQQVAEKEQQNESITMFQHTQSATGRRRPSHVTCKFVGCMKWVMRHGESSDEYCAQHLAALASRDDCTDTSMQDEKSVRNEEDGGHKGDVTLEKKKRDNVPMKPKSGRLETFLHRGGANDDICVSGMIAAYYNQLKKPQTGVCGASKPPGASSSSDGSHCVELSSSQLKSTKVSFMTKQTKVIASIKTDMRTALQEPSSTRRSSHRCSHPGCTKNIQAHGLCWAHGGYYICKVDGCTRRAASRKLCRNHGGGTRCKLAECDSFSVSYGKGYCYRHAREQGLGVNRTSKTSTCHRPQMGNLQQDKGNGKNYPRPSTFEKTHQDSDEARTINIRRKARHETCKAFKCMKWVKRDGDQSEYCATHRNFRGSKIGKASTAPLIYPEHEVIPTEANPVKMITSKSHVSSCKGVEG</sequence>
<organism evidence="3 5">
    <name type="scientific">Phytophthora infestans</name>
    <name type="common">Potato late blight agent</name>
    <name type="synonym">Botrytis infestans</name>
    <dbReference type="NCBI Taxonomy" id="4787"/>
    <lineage>
        <taxon>Eukaryota</taxon>
        <taxon>Sar</taxon>
        <taxon>Stramenopiles</taxon>
        <taxon>Oomycota</taxon>
        <taxon>Peronosporomycetes</taxon>
        <taxon>Peronosporales</taxon>
        <taxon>Peronosporaceae</taxon>
        <taxon>Phytophthora</taxon>
    </lineage>
</organism>
<feature type="region of interest" description="Disordered" evidence="1">
    <location>
        <begin position="225"/>
        <end position="250"/>
    </location>
</feature>
<gene>
    <name evidence="3" type="ORF">GN244_ATG13079</name>
    <name evidence="4" type="ORF">GN958_ATG20209</name>
</gene>
<dbReference type="EMBL" id="JAACNO010002815">
    <property type="protein sequence ID" value="KAF4130627.1"/>
    <property type="molecule type" value="Genomic_DNA"/>
</dbReference>
<dbReference type="Proteomes" id="UP000704712">
    <property type="component" value="Unassembled WGS sequence"/>
</dbReference>
<proteinExistence type="predicted"/>
<dbReference type="EMBL" id="WSZM01000334">
    <property type="protein sequence ID" value="KAF4034964.1"/>
    <property type="molecule type" value="Genomic_DNA"/>
</dbReference>
<protein>
    <recommendedName>
        <fullName evidence="2">WRKY19-like zinc finger domain-containing protein</fullName>
    </recommendedName>
</protein>
<evidence type="ECO:0000313" key="4">
    <source>
        <dbReference type="EMBL" id="KAF4130627.1"/>
    </source>
</evidence>
<name>A0A833T0L0_PHYIN</name>
<dbReference type="Proteomes" id="UP000602510">
    <property type="component" value="Unassembled WGS sequence"/>
</dbReference>
<evidence type="ECO:0000313" key="5">
    <source>
        <dbReference type="Proteomes" id="UP000602510"/>
    </source>
</evidence>
<dbReference type="InterPro" id="IPR056866">
    <property type="entry name" value="Znf_WRKY19"/>
</dbReference>
<feature type="region of interest" description="Disordered" evidence="1">
    <location>
        <begin position="444"/>
        <end position="468"/>
    </location>
</feature>
<comment type="caution">
    <text evidence="3">The sequence shown here is derived from an EMBL/GenBank/DDBJ whole genome shotgun (WGS) entry which is preliminary data.</text>
</comment>
<feature type="domain" description="WRKY19-like zinc finger" evidence="2">
    <location>
        <begin position="364"/>
        <end position="386"/>
    </location>
</feature>
<evidence type="ECO:0000313" key="3">
    <source>
        <dbReference type="EMBL" id="KAF4034964.1"/>
    </source>
</evidence>
<reference evidence="3" key="1">
    <citation type="submission" date="2020-04" db="EMBL/GenBank/DDBJ databases">
        <title>Hybrid Assembly of Korean Phytophthora infestans isolates.</title>
        <authorList>
            <person name="Prokchorchik M."/>
            <person name="Lee Y."/>
            <person name="Seo J."/>
            <person name="Cho J.-H."/>
            <person name="Park Y.-E."/>
            <person name="Jang D.-C."/>
            <person name="Im J.-S."/>
            <person name="Choi J.-G."/>
            <person name="Park H.-J."/>
            <person name="Lee G.-B."/>
            <person name="Lee Y.-G."/>
            <person name="Hong S.-Y."/>
            <person name="Cho K."/>
            <person name="Sohn K.H."/>
        </authorList>
    </citation>
    <scope>NUCLEOTIDE SEQUENCE</scope>
    <source>
        <strain evidence="3">KR_1_A1</strain>
        <strain evidence="4">KR_2_A2</strain>
    </source>
</reference>
<accession>A0A833T0L0</accession>
<feature type="compositionally biased region" description="Polar residues" evidence="1">
    <location>
        <begin position="444"/>
        <end position="463"/>
    </location>
</feature>
<dbReference type="PANTHER" id="PTHR31827">
    <property type="entry name" value="EMB|CAB89363.1"/>
    <property type="match status" value="1"/>
</dbReference>
<evidence type="ECO:0000259" key="2">
    <source>
        <dbReference type="Pfam" id="PF24906"/>
    </source>
</evidence>